<evidence type="ECO:0000313" key="2">
    <source>
        <dbReference type="EMBL" id="GMR58907.1"/>
    </source>
</evidence>
<keyword evidence="1" id="KW-0732">Signal</keyword>
<dbReference type="AlphaFoldDB" id="A0AAN5DA96"/>
<dbReference type="Proteomes" id="UP001328107">
    <property type="component" value="Unassembled WGS sequence"/>
</dbReference>
<protein>
    <submittedName>
        <fullName evidence="2">Uncharacterized protein</fullName>
    </submittedName>
</protein>
<gene>
    <name evidence="2" type="ORF">PMAYCL1PPCAC_29102</name>
</gene>
<feature type="non-terminal residue" evidence="2">
    <location>
        <position position="130"/>
    </location>
</feature>
<dbReference type="InterPro" id="IPR035291">
    <property type="entry name" value="DUF5354"/>
</dbReference>
<organism evidence="2 3">
    <name type="scientific">Pristionchus mayeri</name>
    <dbReference type="NCBI Taxonomy" id="1317129"/>
    <lineage>
        <taxon>Eukaryota</taxon>
        <taxon>Metazoa</taxon>
        <taxon>Ecdysozoa</taxon>
        <taxon>Nematoda</taxon>
        <taxon>Chromadorea</taxon>
        <taxon>Rhabditida</taxon>
        <taxon>Rhabditina</taxon>
        <taxon>Diplogasteromorpha</taxon>
        <taxon>Diplogasteroidea</taxon>
        <taxon>Neodiplogasteridae</taxon>
        <taxon>Pristionchus</taxon>
    </lineage>
</organism>
<keyword evidence="3" id="KW-1185">Reference proteome</keyword>
<proteinExistence type="predicted"/>
<feature type="signal peptide" evidence="1">
    <location>
        <begin position="1"/>
        <end position="22"/>
    </location>
</feature>
<dbReference type="EMBL" id="BTRK01000006">
    <property type="protein sequence ID" value="GMR58907.1"/>
    <property type="molecule type" value="Genomic_DNA"/>
</dbReference>
<accession>A0AAN5DA96</accession>
<feature type="chain" id="PRO_5043045054" evidence="1">
    <location>
        <begin position="23"/>
        <end position="130"/>
    </location>
</feature>
<evidence type="ECO:0000313" key="3">
    <source>
        <dbReference type="Proteomes" id="UP001328107"/>
    </source>
</evidence>
<sequence length="130" mass="14233">MSLSRGSLSLLLSLCLLSAVHALICYENDEQGNTHERSSPDFKYCSLIPFGSDSGRGRLSGVSDTTENTSGFDATFAQSSAHYGVLAMCIFEKYDFSAISPVFGPAPEYMFRCFCSTDRCNRESTFSGFL</sequence>
<reference evidence="3" key="1">
    <citation type="submission" date="2022-10" db="EMBL/GenBank/DDBJ databases">
        <title>Genome assembly of Pristionchus species.</title>
        <authorList>
            <person name="Yoshida K."/>
            <person name="Sommer R.J."/>
        </authorList>
    </citation>
    <scope>NUCLEOTIDE SEQUENCE [LARGE SCALE GENOMIC DNA]</scope>
    <source>
        <strain evidence="3">RS5460</strain>
    </source>
</reference>
<dbReference type="Pfam" id="PF17305">
    <property type="entry name" value="DUF5354"/>
    <property type="match status" value="1"/>
</dbReference>
<name>A0AAN5DA96_9BILA</name>
<evidence type="ECO:0000256" key="1">
    <source>
        <dbReference type="SAM" id="SignalP"/>
    </source>
</evidence>
<comment type="caution">
    <text evidence="2">The sequence shown here is derived from an EMBL/GenBank/DDBJ whole genome shotgun (WGS) entry which is preliminary data.</text>
</comment>